<dbReference type="Proteomes" id="UP000281553">
    <property type="component" value="Unassembled WGS sequence"/>
</dbReference>
<accession>A0A3P7P779</accession>
<gene>
    <name evidence="1" type="ORF">DILT_LOCUS12060</name>
</gene>
<proteinExistence type="predicted"/>
<protein>
    <submittedName>
        <fullName evidence="1">Uncharacterized protein</fullName>
    </submittedName>
</protein>
<organism evidence="1 2">
    <name type="scientific">Dibothriocephalus latus</name>
    <name type="common">Fish tapeworm</name>
    <name type="synonym">Diphyllobothrium latum</name>
    <dbReference type="NCBI Taxonomy" id="60516"/>
    <lineage>
        <taxon>Eukaryota</taxon>
        <taxon>Metazoa</taxon>
        <taxon>Spiralia</taxon>
        <taxon>Lophotrochozoa</taxon>
        <taxon>Platyhelminthes</taxon>
        <taxon>Cestoda</taxon>
        <taxon>Eucestoda</taxon>
        <taxon>Diphyllobothriidea</taxon>
        <taxon>Diphyllobothriidae</taxon>
        <taxon>Dibothriocephalus</taxon>
    </lineage>
</organism>
<evidence type="ECO:0000313" key="1">
    <source>
        <dbReference type="EMBL" id="VDN16229.1"/>
    </source>
</evidence>
<dbReference type="OrthoDB" id="6261941at2759"/>
<evidence type="ECO:0000313" key="2">
    <source>
        <dbReference type="Proteomes" id="UP000281553"/>
    </source>
</evidence>
<dbReference type="EMBL" id="UYRU01065102">
    <property type="protein sequence ID" value="VDN16229.1"/>
    <property type="molecule type" value="Genomic_DNA"/>
</dbReference>
<keyword evidence="2" id="KW-1185">Reference proteome</keyword>
<reference evidence="1 2" key="1">
    <citation type="submission" date="2018-11" db="EMBL/GenBank/DDBJ databases">
        <authorList>
            <consortium name="Pathogen Informatics"/>
        </authorList>
    </citation>
    <scope>NUCLEOTIDE SEQUENCE [LARGE SCALE GENOMIC DNA]</scope>
</reference>
<name>A0A3P7P779_DIBLA</name>
<sequence length="133" mass="14683">MDSFPPAIQHVLAPTSGSLTVAQLTQMGKLLIEMHDRAKLPFAALGISAVPPISSLLDLKTDIAQLTEQLVTLNQQSTSLSWRPPSSSAWHFQPVSSTHPNTATTRRYHTTFWCQSPSLHLSLLLCLQAEHMR</sequence>
<dbReference type="AlphaFoldDB" id="A0A3P7P779"/>